<keyword evidence="3" id="KW-1185">Reference proteome</keyword>
<evidence type="ECO:0000256" key="1">
    <source>
        <dbReference type="SAM" id="Phobius"/>
    </source>
</evidence>
<sequence length="494" mass="51618">MSVKSLARRYEENIENQQKSNIANQVINNLEKKPVYVPAQIDGKQYYVKFAPTTPSDRLEIPKMKAVVGSQLHQQHADANNAEKANIPKGMRCVGHHGTPAYSELSKPDVKMKMSEPHGPHWKGVYVSPDLDVAKRYVLQQDGGIFDVYAPKDVKLVNTKHMMDTPEAGAVAKATNRAPHLGGSDRHPSRNIVTGKECAGSDFGYESRISPTAAEELKLVKSVTLVSNKRFETTVEHHGPELTPVIATEVAPDYKANVVPENKVMVQKVGSVITNGGNLAISSMGVVHSAKGLASAIENEDNGGIAVGTLSVASSGANLVSSGAKALSSGAKGMAADAKKLETLTSVSTKATKVAKVANKVAVPLAVVGSTVSAGIDIYEACQDPTRRNISMAAVSTVCAASLLTASVLCATKVIPPVALGATFAAVGVVSGTASLIDVLTDDNISKEEKNKKCLSAGLYIAGSCIIGAGLFFPPVAPIGVGFIVAGVAVDLFA</sequence>
<dbReference type="EMBL" id="GL883010">
    <property type="protein sequence ID" value="EGG21500.1"/>
    <property type="molecule type" value="Genomic_DNA"/>
</dbReference>
<accession>F4PSH0</accession>
<gene>
    <name evidence="2" type="ORF">DFA_01386</name>
</gene>
<dbReference type="AlphaFoldDB" id="F4PSH0"/>
<name>F4PSH0_CACFS</name>
<proteinExistence type="predicted"/>
<dbReference type="KEGG" id="dfa:DFA_01386"/>
<evidence type="ECO:0000313" key="2">
    <source>
        <dbReference type="EMBL" id="EGG21500.1"/>
    </source>
</evidence>
<feature type="transmembrane region" description="Helical" evidence="1">
    <location>
        <begin position="457"/>
        <end position="490"/>
    </location>
</feature>
<dbReference type="RefSeq" id="XP_004359350.1">
    <property type="nucleotide sequence ID" value="XM_004359293.1"/>
</dbReference>
<evidence type="ECO:0000313" key="3">
    <source>
        <dbReference type="Proteomes" id="UP000007797"/>
    </source>
</evidence>
<reference evidence="3" key="1">
    <citation type="journal article" date="2011" name="Genome Res.">
        <title>Phylogeny-wide analysis of social amoeba genomes highlights ancient origins for complex intercellular communication.</title>
        <authorList>
            <person name="Heidel A.J."/>
            <person name="Lawal H.M."/>
            <person name="Felder M."/>
            <person name="Schilde C."/>
            <person name="Helps N.R."/>
            <person name="Tunggal B."/>
            <person name="Rivero F."/>
            <person name="John U."/>
            <person name="Schleicher M."/>
            <person name="Eichinger L."/>
            <person name="Platzer M."/>
            <person name="Noegel A.A."/>
            <person name="Schaap P."/>
            <person name="Gloeckner G."/>
        </authorList>
    </citation>
    <scope>NUCLEOTIDE SEQUENCE [LARGE SCALE GENOMIC DNA]</scope>
    <source>
        <strain evidence="3">SH3</strain>
    </source>
</reference>
<feature type="transmembrane region" description="Helical" evidence="1">
    <location>
        <begin position="418"/>
        <end position="437"/>
    </location>
</feature>
<organism evidence="2 3">
    <name type="scientific">Cavenderia fasciculata</name>
    <name type="common">Slime mold</name>
    <name type="synonym">Dictyostelium fasciculatum</name>
    <dbReference type="NCBI Taxonomy" id="261658"/>
    <lineage>
        <taxon>Eukaryota</taxon>
        <taxon>Amoebozoa</taxon>
        <taxon>Evosea</taxon>
        <taxon>Eumycetozoa</taxon>
        <taxon>Dictyostelia</taxon>
        <taxon>Acytosteliales</taxon>
        <taxon>Cavenderiaceae</taxon>
        <taxon>Cavenderia</taxon>
    </lineage>
</organism>
<dbReference type="Proteomes" id="UP000007797">
    <property type="component" value="Unassembled WGS sequence"/>
</dbReference>
<dbReference type="Gene3D" id="3.90.175.10">
    <property type="entry name" value="Diphtheria Toxin, domain 1"/>
    <property type="match status" value="1"/>
</dbReference>
<dbReference type="SUPFAM" id="SSF56399">
    <property type="entry name" value="ADP-ribosylation"/>
    <property type="match status" value="1"/>
</dbReference>
<keyword evidence="1" id="KW-0812">Transmembrane</keyword>
<protein>
    <recommendedName>
        <fullName evidence="4">Transmembrane protein</fullName>
    </recommendedName>
</protein>
<keyword evidence="1" id="KW-1133">Transmembrane helix</keyword>
<evidence type="ECO:0008006" key="4">
    <source>
        <dbReference type="Google" id="ProtNLM"/>
    </source>
</evidence>
<keyword evidence="1" id="KW-0472">Membrane</keyword>
<dbReference type="GeneID" id="14872989"/>